<sequence>MRNMKKYLPAVALAVALMGCDSTPKYVELESGLKFRKLVKGDTTKAQPTDVMNVVMTHVEGDSVLYDSGSDPGYFVNPSVGLPPNLQEAFLLCSKGDSVQIEMPYTEYATMTGRPVGAADSSKVVTWNIKVREIENEQVVIDRLVGEQLEKDKVKINEYLVNNNLEATETEEGVSVVTLKKGNGKYPASGDKVGVNYVLRLLDGTIIDTSYEELAKENGLYNPNRDYAPYSFTLGNREVIQGWDVAIPNVDQGGKARLLIPSKLGYGSRNTGGPIPPNSVLVFDVEVVELNK</sequence>
<comment type="catalytic activity">
    <reaction evidence="1 5 6">
        <text>[protein]-peptidylproline (omega=180) = [protein]-peptidylproline (omega=0)</text>
        <dbReference type="Rhea" id="RHEA:16237"/>
        <dbReference type="Rhea" id="RHEA-COMP:10747"/>
        <dbReference type="Rhea" id="RHEA-COMP:10748"/>
        <dbReference type="ChEBI" id="CHEBI:83833"/>
        <dbReference type="ChEBI" id="CHEBI:83834"/>
        <dbReference type="EC" id="5.2.1.8"/>
    </reaction>
</comment>
<proteinExistence type="inferred from homology"/>
<evidence type="ECO:0000256" key="6">
    <source>
        <dbReference type="RuleBase" id="RU003915"/>
    </source>
</evidence>
<dbReference type="Gene3D" id="3.10.50.40">
    <property type="match status" value="2"/>
</dbReference>
<comment type="caution">
    <text evidence="8">The sequence shown here is derived from an EMBL/GenBank/DDBJ whole genome shotgun (WGS) entry which is preliminary data.</text>
</comment>
<evidence type="ECO:0000256" key="5">
    <source>
        <dbReference type="PROSITE-ProRule" id="PRU00277"/>
    </source>
</evidence>
<evidence type="ECO:0000256" key="3">
    <source>
        <dbReference type="ARBA" id="ARBA00023110"/>
    </source>
</evidence>
<evidence type="ECO:0000313" key="8">
    <source>
        <dbReference type="EMBL" id="GHE57380.1"/>
    </source>
</evidence>
<keyword evidence="9" id="KW-1185">Reference proteome</keyword>
<dbReference type="PROSITE" id="PS50059">
    <property type="entry name" value="FKBP_PPIASE"/>
    <property type="match status" value="1"/>
</dbReference>
<evidence type="ECO:0000256" key="2">
    <source>
        <dbReference type="ARBA" id="ARBA00006577"/>
    </source>
</evidence>
<dbReference type="Proteomes" id="UP000658258">
    <property type="component" value="Unassembled WGS sequence"/>
</dbReference>
<gene>
    <name evidence="8" type="ORF">GCM10011340_10540</name>
</gene>
<evidence type="ECO:0000259" key="7">
    <source>
        <dbReference type="PROSITE" id="PS50059"/>
    </source>
</evidence>
<comment type="similarity">
    <text evidence="2 6">Belongs to the FKBP-type PPIase family.</text>
</comment>
<dbReference type="Pfam" id="PF00254">
    <property type="entry name" value="FKBP_C"/>
    <property type="match status" value="1"/>
</dbReference>
<dbReference type="EC" id="5.2.1.8" evidence="6"/>
<dbReference type="EMBL" id="BNAG01000001">
    <property type="protein sequence ID" value="GHE57380.1"/>
    <property type="molecule type" value="Genomic_DNA"/>
</dbReference>
<reference evidence="9" key="1">
    <citation type="journal article" date="2019" name="Int. J. Syst. Evol. Microbiol.">
        <title>The Global Catalogue of Microorganisms (GCM) 10K type strain sequencing project: providing services to taxonomists for standard genome sequencing and annotation.</title>
        <authorList>
            <consortium name="The Broad Institute Genomics Platform"/>
            <consortium name="The Broad Institute Genome Sequencing Center for Infectious Disease"/>
            <person name="Wu L."/>
            <person name="Ma J."/>
        </authorList>
    </citation>
    <scope>NUCLEOTIDE SEQUENCE [LARGE SCALE GENOMIC DNA]</scope>
    <source>
        <strain evidence="9">CGMCC 1.15111</strain>
    </source>
</reference>
<feature type="domain" description="PPIase FKBP-type" evidence="7">
    <location>
        <begin position="190"/>
        <end position="291"/>
    </location>
</feature>
<dbReference type="PANTHER" id="PTHR43811:SF19">
    <property type="entry name" value="39 KDA FK506-BINDING NUCLEAR PROTEIN"/>
    <property type="match status" value="1"/>
</dbReference>
<organism evidence="8 9">
    <name type="scientific">Roseivirga thermotolerans</name>
    <dbReference type="NCBI Taxonomy" id="1758176"/>
    <lineage>
        <taxon>Bacteria</taxon>
        <taxon>Pseudomonadati</taxon>
        <taxon>Bacteroidota</taxon>
        <taxon>Cytophagia</taxon>
        <taxon>Cytophagales</taxon>
        <taxon>Roseivirgaceae</taxon>
        <taxon>Roseivirga</taxon>
    </lineage>
</organism>
<evidence type="ECO:0000313" key="9">
    <source>
        <dbReference type="Proteomes" id="UP000658258"/>
    </source>
</evidence>
<accession>A0ABQ3I7G2</accession>
<name>A0ABQ3I7G2_9BACT</name>
<dbReference type="PROSITE" id="PS51257">
    <property type="entry name" value="PROKAR_LIPOPROTEIN"/>
    <property type="match status" value="1"/>
</dbReference>
<protein>
    <recommendedName>
        <fullName evidence="6">Peptidyl-prolyl cis-trans isomerase</fullName>
        <ecNumber evidence="6">5.2.1.8</ecNumber>
    </recommendedName>
</protein>
<keyword evidence="3 5" id="KW-0697">Rotamase</keyword>
<dbReference type="InterPro" id="IPR046357">
    <property type="entry name" value="PPIase_dom_sf"/>
</dbReference>
<dbReference type="SUPFAM" id="SSF54534">
    <property type="entry name" value="FKBP-like"/>
    <property type="match status" value="2"/>
</dbReference>
<dbReference type="PANTHER" id="PTHR43811">
    <property type="entry name" value="FKBP-TYPE PEPTIDYL-PROLYL CIS-TRANS ISOMERASE FKPA"/>
    <property type="match status" value="1"/>
</dbReference>
<evidence type="ECO:0000256" key="1">
    <source>
        <dbReference type="ARBA" id="ARBA00000971"/>
    </source>
</evidence>
<keyword evidence="4 5" id="KW-0413">Isomerase</keyword>
<dbReference type="InterPro" id="IPR001179">
    <property type="entry name" value="PPIase_FKBP_dom"/>
</dbReference>
<evidence type="ECO:0000256" key="4">
    <source>
        <dbReference type="ARBA" id="ARBA00023235"/>
    </source>
</evidence>